<feature type="region of interest" description="Disordered" evidence="1">
    <location>
        <begin position="27"/>
        <end position="65"/>
    </location>
</feature>
<name>A0AAV6FD95_9TELE</name>
<evidence type="ECO:0000313" key="3">
    <source>
        <dbReference type="Proteomes" id="UP000823561"/>
    </source>
</evidence>
<feature type="compositionally biased region" description="Low complexity" evidence="1">
    <location>
        <begin position="44"/>
        <end position="54"/>
    </location>
</feature>
<dbReference type="Proteomes" id="UP000823561">
    <property type="component" value="Chromosome 24"/>
</dbReference>
<sequence>MIFPPQHQVFKIRQQLLKLEMLTSAAGGVTESREGPSEDADVATTTQNGQNQTTSDHTVGTDGASEDAVLTTVLNLQNGTTSVQDGTGI</sequence>
<evidence type="ECO:0000313" key="2">
    <source>
        <dbReference type="EMBL" id="KAG5260663.1"/>
    </source>
</evidence>
<reference evidence="2" key="1">
    <citation type="submission" date="2020-10" db="EMBL/GenBank/DDBJ databases">
        <title>Chromosome-scale genome assembly of the Allis shad, Alosa alosa.</title>
        <authorList>
            <person name="Margot Z."/>
            <person name="Christophe K."/>
            <person name="Cabau C."/>
            <person name="Louis A."/>
            <person name="Berthelot C."/>
            <person name="Parey E."/>
            <person name="Roest Crollius H."/>
            <person name="Montfort J."/>
            <person name="Robinson-Rechavi M."/>
            <person name="Bucao C."/>
            <person name="Bouchez O."/>
            <person name="Gislard M."/>
            <person name="Lluch J."/>
            <person name="Milhes M."/>
            <person name="Lampietro C."/>
            <person name="Lopez Roques C."/>
            <person name="Donnadieu C."/>
            <person name="Braasch I."/>
            <person name="Desvignes T."/>
            <person name="Postlethwait J."/>
            <person name="Bobe J."/>
            <person name="Guiguen Y."/>
        </authorList>
    </citation>
    <scope>NUCLEOTIDE SEQUENCE</scope>
    <source>
        <strain evidence="2">M-15738</strain>
        <tissue evidence="2">Blood</tissue>
    </source>
</reference>
<organism evidence="2 3">
    <name type="scientific">Alosa alosa</name>
    <name type="common">allis shad</name>
    <dbReference type="NCBI Taxonomy" id="278164"/>
    <lineage>
        <taxon>Eukaryota</taxon>
        <taxon>Metazoa</taxon>
        <taxon>Chordata</taxon>
        <taxon>Craniata</taxon>
        <taxon>Vertebrata</taxon>
        <taxon>Euteleostomi</taxon>
        <taxon>Actinopterygii</taxon>
        <taxon>Neopterygii</taxon>
        <taxon>Teleostei</taxon>
        <taxon>Clupei</taxon>
        <taxon>Clupeiformes</taxon>
        <taxon>Clupeoidei</taxon>
        <taxon>Clupeidae</taxon>
        <taxon>Alosa</taxon>
    </lineage>
</organism>
<comment type="caution">
    <text evidence="2">The sequence shown here is derived from an EMBL/GenBank/DDBJ whole genome shotgun (WGS) entry which is preliminary data.</text>
</comment>
<gene>
    <name evidence="2" type="ORF">AALO_G00295050</name>
</gene>
<accession>A0AAV6FD95</accession>
<evidence type="ECO:0000256" key="1">
    <source>
        <dbReference type="SAM" id="MobiDB-lite"/>
    </source>
</evidence>
<proteinExistence type="predicted"/>
<dbReference type="EMBL" id="JADWDJ010000024">
    <property type="protein sequence ID" value="KAG5260663.1"/>
    <property type="molecule type" value="Genomic_DNA"/>
</dbReference>
<dbReference type="AlphaFoldDB" id="A0AAV6FD95"/>
<keyword evidence="3" id="KW-1185">Reference proteome</keyword>
<protein>
    <submittedName>
        <fullName evidence="2">Uncharacterized protein</fullName>
    </submittedName>
</protein>